<dbReference type="PANTHER" id="PTHR41317:SF1">
    <property type="entry name" value="PD-(D_E)XK NUCLEASE FAMILY TRANSPOSASE"/>
    <property type="match status" value="1"/>
</dbReference>
<evidence type="ECO:0008006" key="2">
    <source>
        <dbReference type="Google" id="ProtNLM"/>
    </source>
</evidence>
<dbReference type="AlphaFoldDB" id="A0A6S6T9G6"/>
<organism evidence="1">
    <name type="scientific">uncultured Sulfurovum sp</name>
    <dbReference type="NCBI Taxonomy" id="269237"/>
    <lineage>
        <taxon>Bacteria</taxon>
        <taxon>Pseudomonadati</taxon>
        <taxon>Campylobacterota</taxon>
        <taxon>Epsilonproteobacteria</taxon>
        <taxon>Campylobacterales</taxon>
        <taxon>Sulfurovaceae</taxon>
        <taxon>Sulfurovum</taxon>
        <taxon>environmental samples</taxon>
    </lineage>
</organism>
<protein>
    <recommendedName>
        <fullName evidence="2">Transposase</fullName>
    </recommendedName>
</protein>
<sequence length="151" mass="17655">MITDIKTKEVMYEKLNMIYVEIPKFKKQKTELSNHLEWWLYVFQNLNKMTDIPNELKGDVIEQAFEKAEFIRLPKMEQDKYHQNLKVYRDLVNSFDTANQVGFEKGIEKGIEQGKFEEKLEIAKNLLLAGVSIELIVTTTGLTIEEIKALP</sequence>
<accession>A0A6S6T9G6</accession>
<name>A0A6S6T9G6_9BACT</name>
<dbReference type="Pfam" id="PF12784">
    <property type="entry name" value="PDDEXK_2"/>
    <property type="match status" value="1"/>
</dbReference>
<gene>
    <name evidence="1" type="ORF">HELGO_WM43334</name>
</gene>
<proteinExistence type="predicted"/>
<dbReference type="NCBIfam" id="TIGR01784">
    <property type="entry name" value="T_den_put_tspse"/>
    <property type="match status" value="1"/>
</dbReference>
<dbReference type="InterPro" id="IPR010106">
    <property type="entry name" value="RpnA"/>
</dbReference>
<reference evidence="1" key="1">
    <citation type="submission" date="2020-01" db="EMBL/GenBank/DDBJ databases">
        <authorList>
            <person name="Meier V. D."/>
            <person name="Meier V D."/>
        </authorList>
    </citation>
    <scope>NUCLEOTIDE SEQUENCE</scope>
    <source>
        <strain evidence="1">HLG_WM_MAG_02</strain>
    </source>
</reference>
<dbReference type="EMBL" id="CACVAZ010000100">
    <property type="protein sequence ID" value="CAA6815674.1"/>
    <property type="molecule type" value="Genomic_DNA"/>
</dbReference>
<evidence type="ECO:0000313" key="1">
    <source>
        <dbReference type="EMBL" id="CAA6815674.1"/>
    </source>
</evidence>
<dbReference type="PANTHER" id="PTHR41317">
    <property type="entry name" value="PD-(D_E)XK NUCLEASE FAMILY TRANSPOSASE"/>
    <property type="match status" value="1"/>
</dbReference>